<evidence type="ECO:0000256" key="12">
    <source>
        <dbReference type="SAM" id="Coils"/>
    </source>
</evidence>
<evidence type="ECO:0000256" key="13">
    <source>
        <dbReference type="SAM" id="MobiDB-lite"/>
    </source>
</evidence>
<feature type="transmembrane region" description="Helical" evidence="14">
    <location>
        <begin position="277"/>
        <end position="298"/>
    </location>
</feature>
<evidence type="ECO:0000313" key="17">
    <source>
        <dbReference type="Proteomes" id="UP000003438"/>
    </source>
</evidence>
<evidence type="ECO:0000256" key="10">
    <source>
        <dbReference type="ARBA" id="ARBA00023012"/>
    </source>
</evidence>
<dbReference type="CDD" id="cd06225">
    <property type="entry name" value="HAMP"/>
    <property type="match status" value="1"/>
</dbReference>
<name>D1PQT2_9FIRM</name>
<dbReference type="Pfam" id="PF06580">
    <property type="entry name" value="His_kinase"/>
    <property type="match status" value="1"/>
</dbReference>
<proteinExistence type="predicted"/>
<accession>D1PQT2</accession>
<dbReference type="STRING" id="411471.SUBVAR_06759"/>
<evidence type="ECO:0000256" key="8">
    <source>
        <dbReference type="ARBA" id="ARBA00022840"/>
    </source>
</evidence>
<dbReference type="RefSeq" id="WP_007048110.1">
    <property type="nucleotide sequence ID" value="NZ_GG704770.1"/>
</dbReference>
<keyword evidence="5 14" id="KW-0812">Transmembrane</keyword>
<dbReference type="PANTHER" id="PTHR34220:SF11">
    <property type="entry name" value="SENSOR PROTEIN KINASE HPTS"/>
    <property type="match status" value="1"/>
</dbReference>
<protein>
    <submittedName>
        <fullName evidence="16">HAMP domain protein</fullName>
    </submittedName>
</protein>
<evidence type="ECO:0000256" key="2">
    <source>
        <dbReference type="ARBA" id="ARBA00022475"/>
    </source>
</evidence>
<keyword evidence="9 14" id="KW-1133">Transmembrane helix</keyword>
<keyword evidence="10" id="KW-0902">Two-component regulatory system</keyword>
<dbReference type="PROSITE" id="PS50885">
    <property type="entry name" value="HAMP"/>
    <property type="match status" value="1"/>
</dbReference>
<dbReference type="OrthoDB" id="138378at2"/>
<dbReference type="eggNOG" id="COG2972">
    <property type="taxonomic scope" value="Bacteria"/>
</dbReference>
<evidence type="ECO:0000259" key="15">
    <source>
        <dbReference type="PROSITE" id="PS50885"/>
    </source>
</evidence>
<evidence type="ECO:0000256" key="3">
    <source>
        <dbReference type="ARBA" id="ARBA00022553"/>
    </source>
</evidence>
<evidence type="ECO:0000256" key="6">
    <source>
        <dbReference type="ARBA" id="ARBA00022741"/>
    </source>
</evidence>
<dbReference type="InterPro" id="IPR036890">
    <property type="entry name" value="HATPase_C_sf"/>
</dbReference>
<comment type="subcellular location">
    <subcellularLocation>
        <location evidence="1">Cell membrane</location>
        <topology evidence="1">Multi-pass membrane protein</topology>
    </subcellularLocation>
</comment>
<evidence type="ECO:0000256" key="11">
    <source>
        <dbReference type="ARBA" id="ARBA00023136"/>
    </source>
</evidence>
<dbReference type="InterPro" id="IPR003660">
    <property type="entry name" value="HAMP_dom"/>
</dbReference>
<keyword evidence="12" id="KW-0175">Coiled coil</keyword>
<dbReference type="GO" id="GO:0005886">
    <property type="term" value="C:plasma membrane"/>
    <property type="evidence" value="ECO:0007669"/>
    <property type="project" value="UniProtKB-SubCell"/>
</dbReference>
<dbReference type="InterPro" id="IPR010559">
    <property type="entry name" value="Sig_transdc_His_kin_internal"/>
</dbReference>
<feature type="compositionally biased region" description="Basic and acidic residues" evidence="13">
    <location>
        <begin position="584"/>
        <end position="599"/>
    </location>
</feature>
<dbReference type="Gene3D" id="3.30.565.10">
    <property type="entry name" value="Histidine kinase-like ATPase, C-terminal domain"/>
    <property type="match status" value="1"/>
</dbReference>
<keyword evidence="8" id="KW-0067">ATP-binding</keyword>
<evidence type="ECO:0000256" key="4">
    <source>
        <dbReference type="ARBA" id="ARBA00022679"/>
    </source>
</evidence>
<reference evidence="16" key="1">
    <citation type="submission" date="2009-12" db="EMBL/GenBank/DDBJ databases">
        <authorList>
            <person name="Weinstock G."/>
            <person name="Sodergren E."/>
            <person name="Clifton S."/>
            <person name="Fulton L."/>
            <person name="Fulton B."/>
            <person name="Courtney L."/>
            <person name="Fronick C."/>
            <person name="Harrison M."/>
            <person name="Strong C."/>
            <person name="Farmer C."/>
            <person name="Delahaunty K."/>
            <person name="Markovic C."/>
            <person name="Hall O."/>
            <person name="Minx P."/>
            <person name="Tomlinson C."/>
            <person name="Mitreva M."/>
            <person name="Nelson J."/>
            <person name="Hou S."/>
            <person name="Wollam A."/>
            <person name="Pepin K.H."/>
            <person name="Johnson M."/>
            <person name="Bhonagiri V."/>
            <person name="Nash W.E."/>
            <person name="Warren W."/>
            <person name="Chinwalla A."/>
            <person name="Mardis E.R."/>
            <person name="Wilson R.K."/>
        </authorList>
    </citation>
    <scope>NUCLEOTIDE SEQUENCE [LARGE SCALE GENOMIC DNA]</scope>
    <source>
        <strain evidence="16">DSM 15176</strain>
    </source>
</reference>
<evidence type="ECO:0000313" key="16">
    <source>
        <dbReference type="EMBL" id="EFB74947.1"/>
    </source>
</evidence>
<keyword evidence="6" id="KW-0547">Nucleotide-binding</keyword>
<dbReference type="HOGENOM" id="CLU_020473_6_1_9"/>
<dbReference type="Pfam" id="PF00672">
    <property type="entry name" value="HAMP"/>
    <property type="match status" value="1"/>
</dbReference>
<dbReference type="Pfam" id="PF02518">
    <property type="entry name" value="HATPase_c"/>
    <property type="match status" value="1"/>
</dbReference>
<keyword evidence="17" id="KW-1185">Reference proteome</keyword>
<evidence type="ECO:0000256" key="14">
    <source>
        <dbReference type="SAM" id="Phobius"/>
    </source>
</evidence>
<evidence type="ECO:0000256" key="7">
    <source>
        <dbReference type="ARBA" id="ARBA00022777"/>
    </source>
</evidence>
<sequence length="599" mass="68109">MTIRRKLFFLCGILAFLGMLVSVVWYRTAQDITRLYLNNLSQSAMRDAYNAFDYILTDTQHMCTMIALNEENVVNPLAAIEHNVVEVNGVLNGTYLQNQRILKEFISSMNGYKYYIVGIDIVSCKGYRFTSGHIVQNYDKLSEMIAETDDEQLRQSMVMLSPLQVDNVGVYLTSDFVVPSVRAVLDSNRELVGYTVLYFDYSVIEQMFSDHLPEGSLFQVQNDRQDMIFTNCGDAPLQTRRDDADYVYSTYAAPQAGWTLHMMIPSAVYTREIQHGLYYSGGLVLAVFLLAFGIAMAISRRINAEIAGFRNAMHQVGQGDLDVRYTVSTRDEIAVMASTFNHMVARLKKLINEVAVYERQKQDMQLKLLQAQINPHFVSNTLNVVAWMAKVQHADSIIPLTNALSRLLRSVMRQSERFVPLSAELDYVKSYLEIMEYSGNYQFEVEYAVEEDCQALFVPRFILQPVVENALVHGFSHSLSCNNLLRIAAQVEEDRLLITVEDNGAGMTDAQIRALMTDSRRTGVSVSSIGVPNVMQRIRMECDEPFGLEYTSEIGRYTRAIFTLPVRRRAEEEEEEAAALTAAQERRKTDEQDPDRDRG</sequence>
<dbReference type="InterPro" id="IPR050640">
    <property type="entry name" value="Bact_2-comp_sensor_kinase"/>
</dbReference>
<dbReference type="SUPFAM" id="SSF55874">
    <property type="entry name" value="ATPase domain of HSP90 chaperone/DNA topoisomerase II/histidine kinase"/>
    <property type="match status" value="1"/>
</dbReference>
<keyword evidence="7" id="KW-0418">Kinase</keyword>
<evidence type="ECO:0000256" key="1">
    <source>
        <dbReference type="ARBA" id="ARBA00004651"/>
    </source>
</evidence>
<dbReference type="SMART" id="SM00304">
    <property type="entry name" value="HAMP"/>
    <property type="match status" value="1"/>
</dbReference>
<feature type="region of interest" description="Disordered" evidence="13">
    <location>
        <begin position="569"/>
        <end position="599"/>
    </location>
</feature>
<dbReference type="SUPFAM" id="SSF158472">
    <property type="entry name" value="HAMP domain-like"/>
    <property type="match status" value="1"/>
</dbReference>
<dbReference type="PANTHER" id="PTHR34220">
    <property type="entry name" value="SENSOR HISTIDINE KINASE YPDA"/>
    <property type="match status" value="1"/>
</dbReference>
<gene>
    <name evidence="16" type="ORF">SUBVAR_06759</name>
</gene>
<dbReference type="GO" id="GO:0005524">
    <property type="term" value="F:ATP binding"/>
    <property type="evidence" value="ECO:0007669"/>
    <property type="project" value="UniProtKB-KW"/>
</dbReference>
<dbReference type="Gene3D" id="6.10.340.10">
    <property type="match status" value="1"/>
</dbReference>
<dbReference type="EMBL" id="ACBY02000052">
    <property type="protein sequence ID" value="EFB74947.1"/>
    <property type="molecule type" value="Genomic_DNA"/>
</dbReference>
<keyword evidence="3" id="KW-0597">Phosphoprotein</keyword>
<keyword evidence="4" id="KW-0808">Transferase</keyword>
<keyword evidence="11 14" id="KW-0472">Membrane</keyword>
<dbReference type="GO" id="GO:0000155">
    <property type="term" value="F:phosphorelay sensor kinase activity"/>
    <property type="evidence" value="ECO:0007669"/>
    <property type="project" value="InterPro"/>
</dbReference>
<organism evidence="16 17">
    <name type="scientific">Subdoligranulum variabile DSM 15176</name>
    <dbReference type="NCBI Taxonomy" id="411471"/>
    <lineage>
        <taxon>Bacteria</taxon>
        <taxon>Bacillati</taxon>
        <taxon>Bacillota</taxon>
        <taxon>Clostridia</taxon>
        <taxon>Eubacteriales</taxon>
        <taxon>Oscillospiraceae</taxon>
        <taxon>Subdoligranulum</taxon>
    </lineage>
</organism>
<comment type="caution">
    <text evidence="16">The sequence shown here is derived from an EMBL/GenBank/DDBJ whole genome shotgun (WGS) entry which is preliminary data.</text>
</comment>
<feature type="coiled-coil region" evidence="12">
    <location>
        <begin position="347"/>
        <end position="374"/>
    </location>
</feature>
<evidence type="ECO:0000256" key="9">
    <source>
        <dbReference type="ARBA" id="ARBA00022989"/>
    </source>
</evidence>
<feature type="domain" description="HAMP" evidence="15">
    <location>
        <begin position="300"/>
        <end position="352"/>
    </location>
</feature>
<keyword evidence="2" id="KW-1003">Cell membrane</keyword>
<dbReference type="AlphaFoldDB" id="D1PQT2"/>
<dbReference type="InterPro" id="IPR003594">
    <property type="entry name" value="HATPase_dom"/>
</dbReference>
<dbReference type="Proteomes" id="UP000003438">
    <property type="component" value="Unassembled WGS sequence"/>
</dbReference>
<evidence type="ECO:0000256" key="5">
    <source>
        <dbReference type="ARBA" id="ARBA00022692"/>
    </source>
</evidence>